<evidence type="ECO:0000256" key="2">
    <source>
        <dbReference type="SAM" id="SignalP"/>
    </source>
</evidence>
<sequence length="444" mass="44962">MKRTTSLAAAVAAAAIIATPVAGTSAAVTAPAPAAAVVNAAQAPTLPPVESFAPDPLKVLALPFSNFELIRTSAFVITGYVNKSDGKPVRAKGEGEGNANETDSQYAAWLRLNAKPVEVNIFQAISDSVNKVALKGDFATAAAQIQNYLSQLAAQVIALPTALINHNVDAFFPKPVPSPTATAQRAAAPVAAANPFALPDAGALLTLAGVPLKNFDQARLATFVTTGYETNKAGEFVGKDGKPLKEGQTKEKDGVPITANIFQAVSDAVNKKALKGDFAGAATAIQGYFTELAGNVVKLPGEILTYDLQAISAVVPGVPTLSEDKPDTGSAKTTSKDLSPRTTLVRTSSAQVGDSANEAGAGVGDSVGQAGAPGAGTGGAPAGSSEPKEGPDLIEKVRDLFDRPDKSGPAKDKEASPEPEAPETESNVPSDEGAGAEASGDGAK</sequence>
<protein>
    <submittedName>
        <fullName evidence="3">Uncharacterized protein</fullName>
    </submittedName>
</protein>
<evidence type="ECO:0000256" key="1">
    <source>
        <dbReference type="SAM" id="MobiDB-lite"/>
    </source>
</evidence>
<feature type="region of interest" description="Disordered" evidence="1">
    <location>
        <begin position="319"/>
        <end position="444"/>
    </location>
</feature>
<organism evidence="3 4">
    <name type="scientific">Tsukamurella pseudospumae</name>
    <dbReference type="NCBI Taxonomy" id="239498"/>
    <lineage>
        <taxon>Bacteria</taxon>
        <taxon>Bacillati</taxon>
        <taxon>Actinomycetota</taxon>
        <taxon>Actinomycetes</taxon>
        <taxon>Mycobacteriales</taxon>
        <taxon>Tsukamurellaceae</taxon>
        <taxon>Tsukamurella</taxon>
    </lineage>
</organism>
<dbReference type="OrthoDB" id="9851323at2"/>
<feature type="compositionally biased region" description="Polar residues" evidence="1">
    <location>
        <begin position="340"/>
        <end position="354"/>
    </location>
</feature>
<feature type="signal peptide" evidence="2">
    <location>
        <begin position="1"/>
        <end position="22"/>
    </location>
</feature>
<gene>
    <name evidence="3" type="ORF">AXK60_18305</name>
</gene>
<dbReference type="AlphaFoldDB" id="A0A137ZZX6"/>
<feature type="compositionally biased region" description="Basic and acidic residues" evidence="1">
    <location>
        <begin position="386"/>
        <end position="416"/>
    </location>
</feature>
<reference evidence="4" key="1">
    <citation type="submission" date="2016-02" db="EMBL/GenBank/DDBJ databases">
        <authorList>
            <person name="Wen L."/>
            <person name="He K."/>
            <person name="Yang H."/>
        </authorList>
    </citation>
    <scope>NUCLEOTIDE SEQUENCE [LARGE SCALE GENOMIC DNA]</scope>
    <source>
        <strain evidence="4">JCM 15929</strain>
    </source>
</reference>
<keyword evidence="2" id="KW-0732">Signal</keyword>
<comment type="caution">
    <text evidence="3">The sequence shown here is derived from an EMBL/GenBank/DDBJ whole genome shotgun (WGS) entry which is preliminary data.</text>
</comment>
<dbReference type="Proteomes" id="UP000070258">
    <property type="component" value="Unassembled WGS sequence"/>
</dbReference>
<accession>A0A137ZZX6</accession>
<dbReference type="RefSeq" id="WP_068574824.1">
    <property type="nucleotide sequence ID" value="NZ_LSRF01000058.1"/>
</dbReference>
<evidence type="ECO:0000313" key="3">
    <source>
        <dbReference type="EMBL" id="KXP03746.1"/>
    </source>
</evidence>
<feature type="chain" id="PRO_5038507343" evidence="2">
    <location>
        <begin position="23"/>
        <end position="444"/>
    </location>
</feature>
<name>A0A137ZZX6_9ACTN</name>
<dbReference type="EMBL" id="LSRF01000058">
    <property type="protein sequence ID" value="KXP03746.1"/>
    <property type="molecule type" value="Genomic_DNA"/>
</dbReference>
<feature type="compositionally biased region" description="Low complexity" evidence="1">
    <location>
        <begin position="424"/>
        <end position="444"/>
    </location>
</feature>
<feature type="compositionally biased region" description="Gly residues" evidence="1">
    <location>
        <begin position="361"/>
        <end position="381"/>
    </location>
</feature>
<evidence type="ECO:0000313" key="4">
    <source>
        <dbReference type="Proteomes" id="UP000070258"/>
    </source>
</evidence>
<proteinExistence type="predicted"/>